<protein>
    <submittedName>
        <fullName evidence="1">Uncharacterized protein</fullName>
    </submittedName>
</protein>
<dbReference type="RefSeq" id="WP_238210574.1">
    <property type="nucleotide sequence ID" value="NZ_BPUS01000002.1"/>
</dbReference>
<dbReference type="AlphaFoldDB" id="A0AA37I652"/>
<dbReference type="Proteomes" id="UP001055111">
    <property type="component" value="Unassembled WGS sequence"/>
</dbReference>
<proteinExistence type="predicted"/>
<evidence type="ECO:0000313" key="2">
    <source>
        <dbReference type="Proteomes" id="UP001055111"/>
    </source>
</evidence>
<dbReference type="EMBL" id="BPUS01000002">
    <property type="protein sequence ID" value="GJH24175.1"/>
    <property type="molecule type" value="Genomic_DNA"/>
</dbReference>
<accession>A0AA37I652</accession>
<evidence type="ECO:0000313" key="1">
    <source>
        <dbReference type="EMBL" id="GJH24175.1"/>
    </source>
</evidence>
<comment type="caution">
    <text evidence="1">The sequence shown here is derived from an EMBL/GenBank/DDBJ whole genome shotgun (WGS) entry which is preliminary data.</text>
</comment>
<sequence>MDFNPIMACEQSETSRLLLSSRVQAMIHVELRSAKKQLPAGGWSLPCEFDKAIQV</sequence>
<name>A0AA37I652_9BURK</name>
<organism evidence="1 2">
    <name type="scientific">Caballeronia novacaledonica</name>
    <dbReference type="NCBI Taxonomy" id="1544861"/>
    <lineage>
        <taxon>Bacteria</taxon>
        <taxon>Pseudomonadati</taxon>
        <taxon>Pseudomonadota</taxon>
        <taxon>Betaproteobacteria</taxon>
        <taxon>Burkholderiales</taxon>
        <taxon>Burkholderiaceae</taxon>
        <taxon>Caballeronia</taxon>
    </lineage>
</organism>
<reference evidence="1" key="1">
    <citation type="submission" date="2022-09" db="EMBL/GenBank/DDBJ databases">
        <title>Isolation and characterization of 3-chlorobenzoate degrading bacteria from soils in Shizuoka.</title>
        <authorList>
            <person name="Ifat A."/>
            <person name="Ogawa N."/>
            <person name="Kimbara K."/>
            <person name="Moriuchi R."/>
            <person name="Dohra H."/>
            <person name="Shintani M."/>
        </authorList>
    </citation>
    <scope>NUCLEOTIDE SEQUENCE</scope>
    <source>
        <strain evidence="1">19CS4-2</strain>
    </source>
</reference>
<gene>
    <name evidence="1" type="ORF">CBA19CS42_06685</name>
</gene>